<gene>
    <name evidence="4" type="ORF">H0A72_06170</name>
</gene>
<keyword evidence="5" id="KW-1185">Reference proteome</keyword>
<evidence type="ECO:0000259" key="3">
    <source>
        <dbReference type="PROSITE" id="PS50983"/>
    </source>
</evidence>
<evidence type="ECO:0000313" key="5">
    <source>
        <dbReference type="Proteomes" id="UP000559809"/>
    </source>
</evidence>
<dbReference type="Proteomes" id="UP000559809">
    <property type="component" value="Unassembled WGS sequence"/>
</dbReference>
<feature type="signal peptide" evidence="2">
    <location>
        <begin position="1"/>
        <end position="28"/>
    </location>
</feature>
<dbReference type="PANTHER" id="PTHR30535">
    <property type="entry name" value="VITAMIN B12-BINDING PROTEIN"/>
    <property type="match status" value="1"/>
</dbReference>
<name>A0A853FWB3_9BURK</name>
<dbReference type="InterPro" id="IPR050902">
    <property type="entry name" value="ABC_Transporter_SBP"/>
</dbReference>
<dbReference type="AlphaFoldDB" id="A0A853FWB3"/>
<proteinExistence type="predicted"/>
<reference evidence="4 5" key="1">
    <citation type="submission" date="2020-07" db="EMBL/GenBank/DDBJ databases">
        <title>Taxonomic revisions and descriptions of new bacterial species based on genomic comparisons in the high-G+C-content subgroup of the family Alcaligenaceae.</title>
        <authorList>
            <person name="Szabo A."/>
            <person name="Felfoldi T."/>
        </authorList>
    </citation>
    <scope>NUCLEOTIDE SEQUENCE [LARGE SCALE GENOMIC DNA]</scope>
    <source>
        <strain evidence="4 5">LMG 24012</strain>
    </source>
</reference>
<feature type="domain" description="Fe/B12 periplasmic-binding" evidence="3">
    <location>
        <begin position="36"/>
        <end position="287"/>
    </location>
</feature>
<dbReference type="PANTHER" id="PTHR30535:SF34">
    <property type="entry name" value="MOLYBDATE-BINDING PROTEIN MOLA"/>
    <property type="match status" value="1"/>
</dbReference>
<sequence length="287" mass="30360">MASPYAARCAGLAALLLALAAPAPPAAAAQGAEKTRAVTLAPHITELVFAAGAGDRIVATVTDSDYPPQARRIPRLGTGIHVDVEKTVAARPDVVIAWLSTGAAQTLAPMLKRLDIPLIHSHPRKLEDIADEIERYGRLFGTSAAARETASELRRRIAAMRERHSGAAPVAVFIEIGGSPLYTIGDDPLLNDVLSACGARNVYAAAGIAAPQVDPEGVLVKNPDAVVVPARPAGNVGDSLRRWQALRLPAALQEHVFGLDPDALFRPGPRLVDAAERLCEYVELVRR</sequence>
<accession>A0A853FWB3</accession>
<organism evidence="4 5">
    <name type="scientific">Parapusillimonas granuli</name>
    <dbReference type="NCBI Taxonomy" id="380911"/>
    <lineage>
        <taxon>Bacteria</taxon>
        <taxon>Pseudomonadati</taxon>
        <taxon>Pseudomonadota</taxon>
        <taxon>Betaproteobacteria</taxon>
        <taxon>Burkholderiales</taxon>
        <taxon>Alcaligenaceae</taxon>
        <taxon>Parapusillimonas</taxon>
    </lineage>
</organism>
<dbReference type="CDD" id="cd01144">
    <property type="entry name" value="BtuF"/>
    <property type="match status" value="1"/>
</dbReference>
<comment type="caution">
    <text evidence="4">The sequence shown here is derived from an EMBL/GenBank/DDBJ whole genome shotgun (WGS) entry which is preliminary data.</text>
</comment>
<evidence type="ECO:0000256" key="2">
    <source>
        <dbReference type="SAM" id="SignalP"/>
    </source>
</evidence>
<evidence type="ECO:0000313" key="4">
    <source>
        <dbReference type="EMBL" id="NYT48893.1"/>
    </source>
</evidence>
<protein>
    <submittedName>
        <fullName evidence="4">Cobalamin-binding protein</fullName>
    </submittedName>
</protein>
<keyword evidence="1 2" id="KW-0732">Signal</keyword>
<dbReference type="InterPro" id="IPR002491">
    <property type="entry name" value="ABC_transptr_periplasmic_BD"/>
</dbReference>
<dbReference type="PROSITE" id="PS50983">
    <property type="entry name" value="FE_B12_PBP"/>
    <property type="match status" value="1"/>
</dbReference>
<dbReference type="InterPro" id="IPR054828">
    <property type="entry name" value="Vit_B12_bind_prot"/>
</dbReference>
<dbReference type="SUPFAM" id="SSF53807">
    <property type="entry name" value="Helical backbone' metal receptor"/>
    <property type="match status" value="1"/>
</dbReference>
<evidence type="ECO:0000256" key="1">
    <source>
        <dbReference type="ARBA" id="ARBA00022729"/>
    </source>
</evidence>
<dbReference type="NCBIfam" id="NF038402">
    <property type="entry name" value="TroA_like"/>
    <property type="match status" value="1"/>
</dbReference>
<feature type="chain" id="PRO_5032291012" evidence="2">
    <location>
        <begin position="29"/>
        <end position="287"/>
    </location>
</feature>
<dbReference type="Gene3D" id="3.40.50.1980">
    <property type="entry name" value="Nitrogenase molybdenum iron protein domain"/>
    <property type="match status" value="2"/>
</dbReference>
<dbReference type="Pfam" id="PF01497">
    <property type="entry name" value="Peripla_BP_2"/>
    <property type="match status" value="1"/>
</dbReference>
<dbReference type="EMBL" id="JACCEM010000003">
    <property type="protein sequence ID" value="NYT48893.1"/>
    <property type="molecule type" value="Genomic_DNA"/>
</dbReference>
<dbReference type="RefSeq" id="WP_180154197.1">
    <property type="nucleotide sequence ID" value="NZ_JACCEM010000003.1"/>
</dbReference>